<dbReference type="AlphaFoldDB" id="A0AAV9C8Q3"/>
<evidence type="ECO:0000256" key="1">
    <source>
        <dbReference type="SAM" id="MobiDB-lite"/>
    </source>
</evidence>
<keyword evidence="3" id="KW-1185">Reference proteome</keyword>
<organism evidence="2 3">
    <name type="scientific">Acorus calamus</name>
    <name type="common">Sweet flag</name>
    <dbReference type="NCBI Taxonomy" id="4465"/>
    <lineage>
        <taxon>Eukaryota</taxon>
        <taxon>Viridiplantae</taxon>
        <taxon>Streptophyta</taxon>
        <taxon>Embryophyta</taxon>
        <taxon>Tracheophyta</taxon>
        <taxon>Spermatophyta</taxon>
        <taxon>Magnoliopsida</taxon>
        <taxon>Liliopsida</taxon>
        <taxon>Acoraceae</taxon>
        <taxon>Acorus</taxon>
    </lineage>
</organism>
<evidence type="ECO:0000313" key="3">
    <source>
        <dbReference type="Proteomes" id="UP001180020"/>
    </source>
</evidence>
<sequence>MAQYIGQKQASEDENMSGKHRLRWTPELRDRFEAAVKQLGGADGNDLRQEHVNNKLHQADNTSGAQINEALRMQKEIQRLKLDQSQCVSDIHPVNSI</sequence>
<evidence type="ECO:0000313" key="2">
    <source>
        <dbReference type="EMBL" id="KAK1284688.1"/>
    </source>
</evidence>
<dbReference type="Gene3D" id="1.10.10.60">
    <property type="entry name" value="Homeodomain-like"/>
    <property type="match status" value="1"/>
</dbReference>
<dbReference type="Proteomes" id="UP001180020">
    <property type="component" value="Unassembled WGS sequence"/>
</dbReference>
<dbReference type="InterPro" id="IPR046955">
    <property type="entry name" value="PHR1-like"/>
</dbReference>
<protein>
    <submittedName>
        <fullName evidence="2">Uncharacterized protein</fullName>
    </submittedName>
</protein>
<dbReference type="GO" id="GO:0003700">
    <property type="term" value="F:DNA-binding transcription factor activity"/>
    <property type="evidence" value="ECO:0007669"/>
    <property type="project" value="InterPro"/>
</dbReference>
<name>A0AAV9C8Q3_ACOCL</name>
<dbReference type="PANTHER" id="PTHR31499">
    <property type="entry name" value="MYB FAMILY TRANSCRIPTION FACTOR PHL11"/>
    <property type="match status" value="1"/>
</dbReference>
<feature type="region of interest" description="Disordered" evidence="1">
    <location>
        <begin position="1"/>
        <end position="20"/>
    </location>
</feature>
<proteinExistence type="predicted"/>
<comment type="caution">
    <text evidence="2">The sequence shown here is derived from an EMBL/GenBank/DDBJ whole genome shotgun (WGS) entry which is preliminary data.</text>
</comment>
<reference evidence="2" key="2">
    <citation type="submission" date="2023-06" db="EMBL/GenBank/DDBJ databases">
        <authorList>
            <person name="Ma L."/>
            <person name="Liu K.-W."/>
            <person name="Li Z."/>
            <person name="Hsiao Y.-Y."/>
            <person name="Qi Y."/>
            <person name="Fu T."/>
            <person name="Tang G."/>
            <person name="Zhang D."/>
            <person name="Sun W.-H."/>
            <person name="Liu D.-K."/>
            <person name="Li Y."/>
            <person name="Chen G.-Z."/>
            <person name="Liu X.-D."/>
            <person name="Liao X.-Y."/>
            <person name="Jiang Y.-T."/>
            <person name="Yu X."/>
            <person name="Hao Y."/>
            <person name="Huang J."/>
            <person name="Zhao X.-W."/>
            <person name="Ke S."/>
            <person name="Chen Y.-Y."/>
            <person name="Wu W.-L."/>
            <person name="Hsu J.-L."/>
            <person name="Lin Y.-F."/>
            <person name="Huang M.-D."/>
            <person name="Li C.-Y."/>
            <person name="Huang L."/>
            <person name="Wang Z.-W."/>
            <person name="Zhao X."/>
            <person name="Zhong W.-Y."/>
            <person name="Peng D.-H."/>
            <person name="Ahmad S."/>
            <person name="Lan S."/>
            <person name="Zhang J.-S."/>
            <person name="Tsai W.-C."/>
            <person name="Van De Peer Y."/>
            <person name="Liu Z.-J."/>
        </authorList>
    </citation>
    <scope>NUCLEOTIDE SEQUENCE</scope>
    <source>
        <strain evidence="2">CP</strain>
        <tissue evidence="2">Leaves</tissue>
    </source>
</reference>
<gene>
    <name evidence="2" type="ORF">QJS10_CPB21g01272</name>
</gene>
<reference evidence="2" key="1">
    <citation type="journal article" date="2023" name="Nat. Commun.">
        <title>Diploid and tetraploid genomes of Acorus and the evolution of monocots.</title>
        <authorList>
            <person name="Ma L."/>
            <person name="Liu K.W."/>
            <person name="Li Z."/>
            <person name="Hsiao Y.Y."/>
            <person name="Qi Y."/>
            <person name="Fu T."/>
            <person name="Tang G.D."/>
            <person name="Zhang D."/>
            <person name="Sun W.H."/>
            <person name="Liu D.K."/>
            <person name="Li Y."/>
            <person name="Chen G.Z."/>
            <person name="Liu X.D."/>
            <person name="Liao X.Y."/>
            <person name="Jiang Y.T."/>
            <person name="Yu X."/>
            <person name="Hao Y."/>
            <person name="Huang J."/>
            <person name="Zhao X.W."/>
            <person name="Ke S."/>
            <person name="Chen Y.Y."/>
            <person name="Wu W.L."/>
            <person name="Hsu J.L."/>
            <person name="Lin Y.F."/>
            <person name="Huang M.D."/>
            <person name="Li C.Y."/>
            <person name="Huang L."/>
            <person name="Wang Z.W."/>
            <person name="Zhao X."/>
            <person name="Zhong W.Y."/>
            <person name="Peng D.H."/>
            <person name="Ahmad S."/>
            <person name="Lan S."/>
            <person name="Zhang J.S."/>
            <person name="Tsai W.C."/>
            <person name="Van de Peer Y."/>
            <person name="Liu Z.J."/>
        </authorList>
    </citation>
    <scope>NUCLEOTIDE SEQUENCE</scope>
    <source>
        <strain evidence="2">CP</strain>
    </source>
</reference>
<dbReference type="EMBL" id="JAUJYO010000021">
    <property type="protein sequence ID" value="KAK1284688.1"/>
    <property type="molecule type" value="Genomic_DNA"/>
</dbReference>
<accession>A0AAV9C8Q3</accession>
<dbReference type="PANTHER" id="PTHR31499:SF79">
    <property type="entry name" value="HTH MYB-TYPE DOMAIN-CONTAINING PROTEIN"/>
    <property type="match status" value="1"/>
</dbReference>